<dbReference type="SMART" id="SM00825">
    <property type="entry name" value="PKS_KS"/>
    <property type="match status" value="1"/>
</dbReference>
<evidence type="ECO:0000256" key="7">
    <source>
        <dbReference type="SAM" id="Phobius"/>
    </source>
</evidence>
<dbReference type="InterPro" id="IPR016035">
    <property type="entry name" value="Acyl_Trfase/lysoPLipase"/>
</dbReference>
<dbReference type="Pfam" id="PF00698">
    <property type="entry name" value="Acyl_transf_1"/>
    <property type="match status" value="1"/>
</dbReference>
<keyword evidence="7" id="KW-0812">Transmembrane</keyword>
<evidence type="ECO:0000259" key="10">
    <source>
        <dbReference type="PROSITE" id="PS52019"/>
    </source>
</evidence>
<dbReference type="PROSITE" id="PS00606">
    <property type="entry name" value="KS3_1"/>
    <property type="match status" value="1"/>
</dbReference>
<organism evidence="11 12">
    <name type="scientific">Corallococcus praedator</name>
    <dbReference type="NCBI Taxonomy" id="2316724"/>
    <lineage>
        <taxon>Bacteria</taxon>
        <taxon>Pseudomonadati</taxon>
        <taxon>Myxococcota</taxon>
        <taxon>Myxococcia</taxon>
        <taxon>Myxococcales</taxon>
        <taxon>Cystobacterineae</taxon>
        <taxon>Myxococcaceae</taxon>
        <taxon>Corallococcus</taxon>
    </lineage>
</organism>
<dbReference type="Pfam" id="PF00109">
    <property type="entry name" value="ketoacyl-synt"/>
    <property type="match status" value="1"/>
</dbReference>
<dbReference type="Gene3D" id="3.10.129.110">
    <property type="entry name" value="Polyketide synthase dehydratase"/>
    <property type="match status" value="1"/>
</dbReference>
<dbReference type="InterPro" id="IPR018201">
    <property type="entry name" value="Ketoacyl_synth_AS"/>
</dbReference>
<dbReference type="InterPro" id="IPR009081">
    <property type="entry name" value="PP-bd_ACP"/>
</dbReference>
<dbReference type="InterPro" id="IPR036736">
    <property type="entry name" value="ACP-like_sf"/>
</dbReference>
<keyword evidence="12" id="KW-1185">Reference proteome</keyword>
<dbReference type="PANTHER" id="PTHR43775">
    <property type="entry name" value="FATTY ACID SYNTHASE"/>
    <property type="match status" value="1"/>
</dbReference>
<keyword evidence="2" id="KW-0597">Phosphoprotein</keyword>
<dbReference type="CDD" id="cd00833">
    <property type="entry name" value="PKS"/>
    <property type="match status" value="1"/>
</dbReference>
<evidence type="ECO:0000313" key="11">
    <source>
        <dbReference type="EMBL" id="RKI09590.1"/>
    </source>
</evidence>
<dbReference type="CDD" id="cd05931">
    <property type="entry name" value="FAAL"/>
    <property type="match status" value="1"/>
</dbReference>
<comment type="caution">
    <text evidence="6">Lacks conserved residue(s) required for the propagation of feature annotation.</text>
</comment>
<dbReference type="Pfam" id="PF23024">
    <property type="entry name" value="AMP-dom_DIP2-like"/>
    <property type="match status" value="1"/>
</dbReference>
<name>A0ABX9QJQ4_9BACT</name>
<evidence type="ECO:0000259" key="8">
    <source>
        <dbReference type="PROSITE" id="PS50075"/>
    </source>
</evidence>
<gene>
    <name evidence="11" type="ORF">D7Y13_14070</name>
</gene>
<feature type="domain" description="Carrier" evidence="8">
    <location>
        <begin position="586"/>
        <end position="663"/>
    </location>
</feature>
<dbReference type="Gene3D" id="3.30.70.3290">
    <property type="match status" value="1"/>
</dbReference>
<evidence type="ECO:0000259" key="9">
    <source>
        <dbReference type="PROSITE" id="PS52004"/>
    </source>
</evidence>
<evidence type="ECO:0000256" key="4">
    <source>
        <dbReference type="ARBA" id="ARBA00022832"/>
    </source>
</evidence>
<dbReference type="GO" id="GO:0016746">
    <property type="term" value="F:acyltransferase activity"/>
    <property type="evidence" value="ECO:0007669"/>
    <property type="project" value="UniProtKB-KW"/>
</dbReference>
<dbReference type="InterPro" id="IPR032821">
    <property type="entry name" value="PKS_assoc"/>
</dbReference>
<dbReference type="PROSITE" id="PS52019">
    <property type="entry name" value="PKS_MFAS_DH"/>
    <property type="match status" value="1"/>
</dbReference>
<dbReference type="InterPro" id="IPR045851">
    <property type="entry name" value="AMP-bd_C_sf"/>
</dbReference>
<dbReference type="InterPro" id="IPR049900">
    <property type="entry name" value="PKS_mFAS_DH"/>
</dbReference>
<keyword evidence="5" id="KW-0443">Lipid metabolism</keyword>
<proteinExistence type="predicted"/>
<dbReference type="InterPro" id="IPR016039">
    <property type="entry name" value="Thiolase-like"/>
</dbReference>
<dbReference type="SUPFAM" id="SSF55048">
    <property type="entry name" value="Probable ACP-binding domain of malonyl-CoA ACP transacylase"/>
    <property type="match status" value="1"/>
</dbReference>
<dbReference type="SMART" id="SM00827">
    <property type="entry name" value="PKS_AT"/>
    <property type="match status" value="1"/>
</dbReference>
<keyword evidence="4" id="KW-0276">Fatty acid metabolism</keyword>
<dbReference type="PANTHER" id="PTHR43775:SF37">
    <property type="entry name" value="SI:DKEY-61P9.11"/>
    <property type="match status" value="1"/>
</dbReference>
<dbReference type="Gene3D" id="3.40.50.12780">
    <property type="entry name" value="N-terminal domain of ligase-like"/>
    <property type="match status" value="1"/>
</dbReference>
<dbReference type="PROSITE" id="PS50075">
    <property type="entry name" value="CARRIER"/>
    <property type="match status" value="1"/>
</dbReference>
<comment type="caution">
    <text evidence="11">The sequence shown here is derived from an EMBL/GenBank/DDBJ whole genome shotgun (WGS) entry which is preliminary data.</text>
</comment>
<dbReference type="InterPro" id="IPR014030">
    <property type="entry name" value="Ketoacyl_synth_N"/>
</dbReference>
<dbReference type="SMART" id="SM00826">
    <property type="entry name" value="PKS_DH"/>
    <property type="match status" value="1"/>
</dbReference>
<evidence type="ECO:0000256" key="1">
    <source>
        <dbReference type="ARBA" id="ARBA00022450"/>
    </source>
</evidence>
<dbReference type="InterPro" id="IPR020845">
    <property type="entry name" value="AMP-binding_CS"/>
</dbReference>
<keyword evidence="1" id="KW-0596">Phosphopantetheine</keyword>
<dbReference type="InterPro" id="IPR000873">
    <property type="entry name" value="AMP-dep_synth/lig_dom"/>
</dbReference>
<dbReference type="Proteomes" id="UP000278907">
    <property type="component" value="Unassembled WGS sequence"/>
</dbReference>
<dbReference type="SMART" id="SM00823">
    <property type="entry name" value="PKS_PP"/>
    <property type="match status" value="1"/>
</dbReference>
<dbReference type="InterPro" id="IPR049552">
    <property type="entry name" value="PKS_DH_N"/>
</dbReference>
<dbReference type="InterPro" id="IPR040097">
    <property type="entry name" value="FAAL/FAAC"/>
</dbReference>
<dbReference type="SMART" id="SM01294">
    <property type="entry name" value="PKS_PP_betabranch"/>
    <property type="match status" value="1"/>
</dbReference>
<dbReference type="InterPro" id="IPR014043">
    <property type="entry name" value="Acyl_transferase_dom"/>
</dbReference>
<dbReference type="PROSITE" id="PS52004">
    <property type="entry name" value="KS3_2"/>
    <property type="match status" value="1"/>
</dbReference>
<keyword evidence="11" id="KW-0012">Acyltransferase</keyword>
<feature type="transmembrane region" description="Helical" evidence="7">
    <location>
        <begin position="74"/>
        <end position="92"/>
    </location>
</feature>
<dbReference type="InterPro" id="IPR016036">
    <property type="entry name" value="Malonyl_transacylase_ACP-bd"/>
</dbReference>
<evidence type="ECO:0000313" key="12">
    <source>
        <dbReference type="Proteomes" id="UP000278907"/>
    </source>
</evidence>
<dbReference type="Pfam" id="PF16197">
    <property type="entry name" value="KAsynt_C_assoc"/>
    <property type="match status" value="1"/>
</dbReference>
<evidence type="ECO:0000256" key="3">
    <source>
        <dbReference type="ARBA" id="ARBA00022679"/>
    </source>
</evidence>
<dbReference type="Gene3D" id="3.40.47.10">
    <property type="match status" value="1"/>
</dbReference>
<dbReference type="PROSITE" id="PS00455">
    <property type="entry name" value="AMP_BINDING"/>
    <property type="match status" value="1"/>
</dbReference>
<evidence type="ECO:0000256" key="6">
    <source>
        <dbReference type="PROSITE-ProRule" id="PRU01363"/>
    </source>
</evidence>
<dbReference type="InterPro" id="IPR014031">
    <property type="entry name" value="Ketoacyl_synth_C"/>
</dbReference>
<accession>A0ABX9QJQ4</accession>
<dbReference type="InterPro" id="IPR020806">
    <property type="entry name" value="PKS_PP-bd"/>
</dbReference>
<dbReference type="InterPro" id="IPR020807">
    <property type="entry name" value="PKS_DH"/>
</dbReference>
<sequence>MGRRVPTLVALLSARAARQGADTAYTFLENGEQESGQLTYAALDLRARAIAQGLRAAGAEGQRALLLYPAGLDFLAAFMGCLYAGVAAVPAYPPRATRHLARLLSVVEDAQATVVLTTTALLPNLTRDSAALPRMKALHWMTTDDVDLGPASAWRPPASLSPDTLAFLQYTSGSTGAPKGVMVSHANLLHNLEMLRQGFGHDARTRLVSWLPLFHDMGLIAVALEALYLGRPCVLMPPVAFLQSPIRWLKAVSKYQGTCSGAPDFAYDLCVEKTTPEQRAGLDLSSWRVAFNGAEPVRAATLERFARTFAPVGFRRDAFYPCYGMAESTVMISGGLADAAPVVRHVSARALDSHRVVEAREGDADARAVLGCGRAWMDERILIADPDTRVACGPERVGEIWVASPSVARGYLNRPEETAATFGARLSGTGEGPFLRTGDLGFLVDGELFVTGRLKDVIIVRGRNHYPQDLEHTSEESHPVLRRGGAAAFSVEVSGEERLVVVQEVERVHVRKLDAPAVTAAIRAAILAHHDLRPHAVVLVKPASIPKTSSGKIQRKGSRAAFLAGELDVVGEWREPQAPTPVAAGPASGEVRAWLVARVAERLRVAPSAVDTRAPLSQLGLDSASAVGLSGDLQTWLGRPVSPTLVYDFPTLEALAAHLTGGAPAPAPGATERPSDMEPIALIGLGCRLPGADDSAAFWRLLHDGVDAVTETPPARWDVERLFHPAPPPPGRMSTRWGGYLKQVDGFDADFFGVAPREARGMDPQQRLLLEVAWEALEDAGLAPDTLAGSDTGVFVGISSGDYARLQAQTPGALDAYAGTGIAFSIAANRLSYVLDLRGPSLAVDTACSSSLVAVHQAVQSLRRGECRMALAAGVNLLLAPDMTVAFSQARMMAADGRCKTFDASADGYVRGEGCGVVVLKRLRDAQRDGDRVLAVVRGSAINQDGRSNGLTAPNGQAQQAVLRAALADAGVSADAVDYVEAHGTGTPLGDPIEVDALKAVLLQGRPLERPLWVGSVKTNIGHLESAAGIAGLIKVVLSLQHEAIPAHLHLRELNPYIRLEGLPLAIPTTRRAWTGPARRAGVSSFGFGGTNAHVILESAPERSAPPAPARGVPCVLTLSARDEKALAELAGAWAAPAAWPPALSLADACHTAANGRAHFAHRLALVATTPEEAREALRAFSQGAVDTDVDVIRGTARAGHRPSVGFLFTGQGSQFVGMGRGLYDAEPVFRRTLDECDALLRPLLEQPLLSVLYPEDGAPSPLEDTAYAQPALFCLGMALARTWRAWGVEPAAVLGHSVGEYVAACVAGVFSLEDGLRLIAERGRLMQALPRDGEMVSVLAPVEQVLEFIEPHARDVSLAADNGPRGVVISGRTEAVRAVAATLAARGVETRPLKVSHAFHSPLMEPMLDAFEAAASRVTFHAPTVPVLSNLTGEVAGPELLTPAYWRRHVREAVRFADGVRALRRLGCDAFVEVGPTSTLTGLGRACLPPEDPALWLPSLRAREPDLARMLSSVAALHARGVPVRWDVLAPGRRVAMPTYRFQRERHWLESPVAQASVGQGPAHPLLGHRLPAVAAQPEGQVWQRELAPEQLTFIADHRIQGTVVVPGVVYVEWALAAAGQLLGQRPGGVSDVEYRKVLAVPAAGRRTVQVSVAPAGEQDALTFHVHSRAGGQEPWVLHATGKVLPS</sequence>
<dbReference type="InterPro" id="IPR042099">
    <property type="entry name" value="ANL_N_sf"/>
</dbReference>
<feature type="domain" description="Ketosynthase family 3 (KS3)" evidence="9">
    <location>
        <begin position="677"/>
        <end position="1099"/>
    </location>
</feature>
<dbReference type="Gene3D" id="3.40.366.10">
    <property type="entry name" value="Malonyl-Coenzyme A Acyl Carrier Protein, domain 2"/>
    <property type="match status" value="1"/>
</dbReference>
<dbReference type="EMBL" id="RAWI01000086">
    <property type="protein sequence ID" value="RKI09590.1"/>
    <property type="molecule type" value="Genomic_DNA"/>
</dbReference>
<dbReference type="Gene3D" id="3.30.300.30">
    <property type="match status" value="1"/>
</dbReference>
<evidence type="ECO:0000256" key="2">
    <source>
        <dbReference type="ARBA" id="ARBA00022553"/>
    </source>
</evidence>
<dbReference type="Pfam" id="PF00550">
    <property type="entry name" value="PP-binding"/>
    <property type="match status" value="1"/>
</dbReference>
<dbReference type="Gene3D" id="1.10.1200.10">
    <property type="entry name" value="ACP-like"/>
    <property type="match status" value="1"/>
</dbReference>
<keyword evidence="3" id="KW-0808">Transferase</keyword>
<dbReference type="InterPro" id="IPR020841">
    <property type="entry name" value="PKS_Beta-ketoAc_synthase_dom"/>
</dbReference>
<dbReference type="InterPro" id="IPR001227">
    <property type="entry name" value="Ac_transferase_dom_sf"/>
</dbReference>
<dbReference type="Pfam" id="PF21089">
    <property type="entry name" value="PKS_DH_N"/>
    <property type="match status" value="1"/>
</dbReference>
<dbReference type="SUPFAM" id="SSF52151">
    <property type="entry name" value="FabD/lysophospholipase-like"/>
    <property type="match status" value="1"/>
</dbReference>
<feature type="domain" description="PKS/mFAS DH" evidence="10">
    <location>
        <begin position="1565"/>
        <end position="1688"/>
    </location>
</feature>
<dbReference type="SUPFAM" id="SSF56801">
    <property type="entry name" value="Acetyl-CoA synthetase-like"/>
    <property type="match status" value="1"/>
</dbReference>
<protein>
    <submittedName>
        <fullName evidence="11">Acyltransferase domain-containing protein</fullName>
    </submittedName>
</protein>
<dbReference type="SUPFAM" id="SSF53901">
    <property type="entry name" value="Thiolase-like"/>
    <property type="match status" value="1"/>
</dbReference>
<reference evidence="11 12" key="1">
    <citation type="submission" date="2018-09" db="EMBL/GenBank/DDBJ databases">
        <authorList>
            <person name="Livingstone P.G."/>
            <person name="Whitworth D.E."/>
        </authorList>
    </citation>
    <scope>NUCLEOTIDE SEQUENCE [LARGE SCALE GENOMIC DNA]</scope>
    <source>
        <strain evidence="11 12">CA031B</strain>
    </source>
</reference>
<dbReference type="Pfam" id="PF00501">
    <property type="entry name" value="AMP-binding"/>
    <property type="match status" value="1"/>
</dbReference>
<evidence type="ECO:0000256" key="5">
    <source>
        <dbReference type="ARBA" id="ARBA00023098"/>
    </source>
</evidence>
<dbReference type="InterPro" id="IPR042104">
    <property type="entry name" value="PKS_dehydratase_sf"/>
</dbReference>
<dbReference type="InterPro" id="IPR025110">
    <property type="entry name" value="AMP-bd_C"/>
</dbReference>
<dbReference type="InterPro" id="IPR050091">
    <property type="entry name" value="PKS_NRPS_Biosynth_Enz"/>
</dbReference>
<dbReference type="SUPFAM" id="SSF47336">
    <property type="entry name" value="ACP-like"/>
    <property type="match status" value="1"/>
</dbReference>
<keyword evidence="7" id="KW-0472">Membrane</keyword>
<keyword evidence="7" id="KW-1133">Transmembrane helix</keyword>
<dbReference type="Pfam" id="PF02801">
    <property type="entry name" value="Ketoacyl-synt_C"/>
    <property type="match status" value="1"/>
</dbReference>